<evidence type="ECO:0000313" key="3">
    <source>
        <dbReference type="Proteomes" id="UP000626092"/>
    </source>
</evidence>
<keyword evidence="1" id="KW-0472">Membrane</keyword>
<dbReference type="Proteomes" id="UP000626092">
    <property type="component" value="Unassembled WGS sequence"/>
</dbReference>
<feature type="transmembrane region" description="Helical" evidence="1">
    <location>
        <begin position="49"/>
        <end position="70"/>
    </location>
</feature>
<keyword evidence="1" id="KW-0931">ER-Golgi transport</keyword>
<protein>
    <recommendedName>
        <fullName evidence="1">Endoplasmic reticulum transmembrane protein</fullName>
    </recommendedName>
</protein>
<dbReference type="GO" id="GO:0070973">
    <property type="term" value="P:protein localization to endoplasmic reticulum exit site"/>
    <property type="evidence" value="ECO:0007669"/>
    <property type="project" value="UniProtKB-UniRule"/>
</dbReference>
<keyword evidence="1" id="KW-1133">Transmembrane helix</keyword>
<keyword evidence="1" id="KW-0813">Transport</keyword>
<organism evidence="2 3">
    <name type="scientific">Rhododendron simsii</name>
    <name type="common">Sims's rhododendron</name>
    <dbReference type="NCBI Taxonomy" id="118357"/>
    <lineage>
        <taxon>Eukaryota</taxon>
        <taxon>Viridiplantae</taxon>
        <taxon>Streptophyta</taxon>
        <taxon>Embryophyta</taxon>
        <taxon>Tracheophyta</taxon>
        <taxon>Spermatophyta</taxon>
        <taxon>Magnoliopsida</taxon>
        <taxon>eudicotyledons</taxon>
        <taxon>Gunneridae</taxon>
        <taxon>Pentapetalae</taxon>
        <taxon>asterids</taxon>
        <taxon>Ericales</taxon>
        <taxon>Ericaceae</taxon>
        <taxon>Ericoideae</taxon>
        <taxon>Rhodoreae</taxon>
        <taxon>Rhododendron</taxon>
    </lineage>
</organism>
<dbReference type="OrthoDB" id="435607at2759"/>
<dbReference type="PANTHER" id="PTHR12701:SF42">
    <property type="entry name" value="ENDOPLASMIC RETICULUM TRANSMEMBRANE PROTEIN"/>
    <property type="match status" value="1"/>
</dbReference>
<comment type="subcellular location">
    <subcellularLocation>
        <location evidence="1">Endoplasmic reticulum membrane</location>
        <topology evidence="1">Multi-pass membrane protein</topology>
    </subcellularLocation>
</comment>
<dbReference type="AlphaFoldDB" id="A0A834GXB6"/>
<accession>A0A834GXB6</accession>
<reference evidence="2" key="1">
    <citation type="submission" date="2019-11" db="EMBL/GenBank/DDBJ databases">
        <authorList>
            <person name="Liu Y."/>
            <person name="Hou J."/>
            <person name="Li T.-Q."/>
            <person name="Guan C.-H."/>
            <person name="Wu X."/>
            <person name="Wu H.-Z."/>
            <person name="Ling F."/>
            <person name="Zhang R."/>
            <person name="Shi X.-G."/>
            <person name="Ren J.-P."/>
            <person name="Chen E.-F."/>
            <person name="Sun J.-M."/>
        </authorList>
    </citation>
    <scope>NUCLEOTIDE SEQUENCE</scope>
    <source>
        <strain evidence="2">Adult_tree_wgs_1</strain>
        <tissue evidence="2">Leaves</tissue>
    </source>
</reference>
<proteinExistence type="inferred from homology"/>
<dbReference type="GO" id="GO:0006886">
    <property type="term" value="P:intracellular protein transport"/>
    <property type="evidence" value="ECO:0007669"/>
    <property type="project" value="UniProtKB-UniRule"/>
</dbReference>
<comment type="function">
    <text evidence="1">May play a role in anterograde transport of membrane proteins from the endoplasmic reticulum to the Golgi.</text>
</comment>
<keyword evidence="1" id="KW-0812">Transmembrane</keyword>
<evidence type="ECO:0000256" key="1">
    <source>
        <dbReference type="RuleBase" id="RU367026"/>
    </source>
</evidence>
<comment type="caution">
    <text evidence="1">Lacks conserved residue(s) required for the propagation of feature annotation.</text>
</comment>
<comment type="caution">
    <text evidence="2">The sequence shown here is derived from an EMBL/GenBank/DDBJ whole genome shotgun (WGS) entry which is preliminary data.</text>
</comment>
<keyword evidence="1" id="KW-0653">Protein transport</keyword>
<keyword evidence="3" id="KW-1185">Reference proteome</keyword>
<sequence length="186" mass="21325">MRSKQSNCQNNILCIFFSHPHSCFPQLDITILCEFIQLEPFFPRQIGNMIQILFPLVFLEMGLILALVFGTPVRRLLIMGLDRAKQGRGPLVAKTVAGTLFVVFISSLYSVMEIQKRWMETGSLNPTDQVLQAYNLLEASLMGFSLFLGLIIDRLHYYIKELKLLKNSMEEITQEHKTDSKPTKQL</sequence>
<dbReference type="InterPro" id="IPR008417">
    <property type="entry name" value="BAP29/BAP31"/>
</dbReference>
<dbReference type="GO" id="GO:0005789">
    <property type="term" value="C:endoplasmic reticulum membrane"/>
    <property type="evidence" value="ECO:0007669"/>
    <property type="project" value="UniProtKB-SubCell"/>
</dbReference>
<keyword evidence="1" id="KW-0256">Endoplasmic reticulum</keyword>
<gene>
    <name evidence="2" type="ORF">RHSIM_Rhsim06G0219800</name>
</gene>
<evidence type="ECO:0000313" key="2">
    <source>
        <dbReference type="EMBL" id="KAF7141563.1"/>
    </source>
</evidence>
<dbReference type="GO" id="GO:0006888">
    <property type="term" value="P:endoplasmic reticulum to Golgi vesicle-mediated transport"/>
    <property type="evidence" value="ECO:0007669"/>
    <property type="project" value="UniProtKB-UniRule"/>
</dbReference>
<dbReference type="EMBL" id="WJXA01000006">
    <property type="protein sequence ID" value="KAF7141563.1"/>
    <property type="molecule type" value="Genomic_DNA"/>
</dbReference>
<name>A0A834GXB6_RHOSS</name>
<feature type="transmembrane region" description="Helical" evidence="1">
    <location>
        <begin position="91"/>
        <end position="112"/>
    </location>
</feature>
<dbReference type="PANTHER" id="PTHR12701">
    <property type="entry name" value="BCR-ASSOCIATED PROTEIN, BAP"/>
    <property type="match status" value="1"/>
</dbReference>
<comment type="similarity">
    <text evidence="1">Belongs to the BCAP29/BCAP31 family.</text>
</comment>